<dbReference type="GO" id="GO:1901981">
    <property type="term" value="F:phosphatidylinositol phosphate binding"/>
    <property type="evidence" value="ECO:0007669"/>
    <property type="project" value="TreeGrafter"/>
</dbReference>
<evidence type="ECO:0000256" key="1">
    <source>
        <dbReference type="ARBA" id="ARBA00004469"/>
    </source>
</evidence>
<dbReference type="Proteomes" id="UP000092461">
    <property type="component" value="Unassembled WGS sequence"/>
</dbReference>
<keyword evidence="6" id="KW-0472">Membrane</keyword>
<feature type="region of interest" description="Disordered" evidence="7">
    <location>
        <begin position="1"/>
        <end position="59"/>
    </location>
</feature>
<dbReference type="Gene3D" id="3.30.1520.10">
    <property type="entry name" value="Phox-like domain"/>
    <property type="match status" value="1"/>
</dbReference>
<dbReference type="EnsemblMetazoa" id="LLOJ001174-RA">
    <property type="protein sequence ID" value="LLOJ001174-PA"/>
    <property type="gene ID" value="LLOJ001174"/>
</dbReference>
<evidence type="ECO:0000256" key="3">
    <source>
        <dbReference type="ARBA" id="ARBA00022753"/>
    </source>
</evidence>
<accession>A0A1B0CAW2</accession>
<evidence type="ECO:0000256" key="6">
    <source>
        <dbReference type="ARBA" id="ARBA00023136"/>
    </source>
</evidence>
<evidence type="ECO:0000256" key="2">
    <source>
        <dbReference type="ARBA" id="ARBA00022448"/>
    </source>
</evidence>
<dbReference type="EMBL" id="AJWK01004336">
    <property type="status" value="NOT_ANNOTATED_CDS"/>
    <property type="molecule type" value="Genomic_DNA"/>
</dbReference>
<evidence type="ECO:0000313" key="10">
    <source>
        <dbReference type="Proteomes" id="UP000092461"/>
    </source>
</evidence>
<dbReference type="PROSITE" id="PS50195">
    <property type="entry name" value="PX"/>
    <property type="match status" value="1"/>
</dbReference>
<evidence type="ECO:0000256" key="7">
    <source>
        <dbReference type="SAM" id="MobiDB-lite"/>
    </source>
</evidence>
<feature type="compositionally biased region" description="Polar residues" evidence="7">
    <location>
        <begin position="24"/>
        <end position="37"/>
    </location>
</feature>
<keyword evidence="10" id="KW-1185">Reference proteome</keyword>
<keyword evidence="5" id="KW-0446">Lipid-binding</keyword>
<dbReference type="VEuPathDB" id="VectorBase:LLONM1_004312"/>
<dbReference type="PANTHER" id="PTHR20939:SF11">
    <property type="entry name" value="LD12265P"/>
    <property type="match status" value="1"/>
</dbReference>
<organism evidence="9 10">
    <name type="scientific">Lutzomyia longipalpis</name>
    <name type="common">Sand fly</name>
    <dbReference type="NCBI Taxonomy" id="7200"/>
    <lineage>
        <taxon>Eukaryota</taxon>
        <taxon>Metazoa</taxon>
        <taxon>Ecdysozoa</taxon>
        <taxon>Arthropoda</taxon>
        <taxon>Hexapoda</taxon>
        <taxon>Insecta</taxon>
        <taxon>Pterygota</taxon>
        <taxon>Neoptera</taxon>
        <taxon>Endopterygota</taxon>
        <taxon>Diptera</taxon>
        <taxon>Nematocera</taxon>
        <taxon>Psychodoidea</taxon>
        <taxon>Psychodidae</taxon>
        <taxon>Lutzomyia</taxon>
        <taxon>Lutzomyia</taxon>
    </lineage>
</organism>
<keyword evidence="3" id="KW-0967">Endosome</keyword>
<feature type="domain" description="PX" evidence="8">
    <location>
        <begin position="64"/>
        <end position="183"/>
    </location>
</feature>
<name>A0A1B0CAW2_LUTLO</name>
<evidence type="ECO:0000313" key="9">
    <source>
        <dbReference type="EnsemblMetazoa" id="LLOJ001174-PA"/>
    </source>
</evidence>
<keyword evidence="4" id="KW-0653">Protein transport</keyword>
<dbReference type="AlphaFoldDB" id="A0A1B0CAW2"/>
<dbReference type="InterPro" id="IPR001683">
    <property type="entry name" value="PX_dom"/>
</dbReference>
<sequence length="317" mass="36442">MRSAIVRRSSNSTEGIDDTDSPDSFEQGSLTINPTQNDDTESGNWRRVRRKSPPRAQAPKLQFEIPAAKILPTEKDNTNCKKYVNYELRVTLGRYVAPDPHPATIDRRYTNFLMLYNGLRKDHPAQMQGVYFPKKCLMGNFSPDLIAERGGAFEVFLDHVVSHWELRESPHFLNFLQSIELERACRLLDERRNEQAVPILENCFRLLNKIFLDHSKPVLLLLCRLVAACTTSPLPHPSAEEWAEVALRRYESVCDTDLLSLYVPLLQTCTHLWWQKGRDNKLLEDRLRDFQKQGIKVSGTPTLTQAIHTLDPRAETT</sequence>
<proteinExistence type="predicted"/>
<keyword evidence="2" id="KW-0813">Transport</keyword>
<dbReference type="InterPro" id="IPR039937">
    <property type="entry name" value="SNX20/SNX21"/>
</dbReference>
<evidence type="ECO:0000256" key="4">
    <source>
        <dbReference type="ARBA" id="ARBA00022927"/>
    </source>
</evidence>
<dbReference type="InterPro" id="IPR036871">
    <property type="entry name" value="PX_dom_sf"/>
</dbReference>
<protein>
    <recommendedName>
        <fullName evidence="8">PX domain-containing protein</fullName>
    </recommendedName>
</protein>
<comment type="subcellular location">
    <subcellularLocation>
        <location evidence="1">Early endosome membrane</location>
        <topology evidence="1">Peripheral membrane protein</topology>
        <orientation evidence="1">Cytoplasmic side</orientation>
    </subcellularLocation>
</comment>
<reference evidence="9" key="1">
    <citation type="submission" date="2020-05" db="UniProtKB">
        <authorList>
            <consortium name="EnsemblMetazoa"/>
        </authorList>
    </citation>
    <scope>IDENTIFICATION</scope>
    <source>
        <strain evidence="9">Jacobina</strain>
    </source>
</reference>
<evidence type="ECO:0000259" key="8">
    <source>
        <dbReference type="PROSITE" id="PS50195"/>
    </source>
</evidence>
<dbReference type="SUPFAM" id="SSF64268">
    <property type="entry name" value="PX domain"/>
    <property type="match status" value="1"/>
</dbReference>
<evidence type="ECO:0000256" key="5">
    <source>
        <dbReference type="ARBA" id="ARBA00023121"/>
    </source>
</evidence>
<dbReference type="GO" id="GO:0015031">
    <property type="term" value="P:protein transport"/>
    <property type="evidence" value="ECO:0007669"/>
    <property type="project" value="UniProtKB-KW"/>
</dbReference>
<dbReference type="Pfam" id="PF00787">
    <property type="entry name" value="PX"/>
    <property type="match status" value="1"/>
</dbReference>
<dbReference type="SMART" id="SM00312">
    <property type="entry name" value="PX"/>
    <property type="match status" value="1"/>
</dbReference>
<dbReference type="PANTHER" id="PTHR20939">
    <property type="entry name" value="SORTING NEXIN 20, 21"/>
    <property type="match status" value="1"/>
</dbReference>
<dbReference type="VEuPathDB" id="VectorBase:LLOJ001174"/>
<dbReference type="GO" id="GO:0031901">
    <property type="term" value="C:early endosome membrane"/>
    <property type="evidence" value="ECO:0007669"/>
    <property type="project" value="UniProtKB-SubCell"/>
</dbReference>